<reference evidence="1" key="1">
    <citation type="submission" date="2018-05" db="EMBL/GenBank/DDBJ databases">
        <authorList>
            <person name="Lanie J.A."/>
            <person name="Ng W.-L."/>
            <person name="Kazmierczak K.M."/>
            <person name="Andrzejewski T.M."/>
            <person name="Davidsen T.M."/>
            <person name="Wayne K.J."/>
            <person name="Tettelin H."/>
            <person name="Glass J.I."/>
            <person name="Rusch D."/>
            <person name="Podicherti R."/>
            <person name="Tsui H.-C.T."/>
            <person name="Winkler M.E."/>
        </authorList>
    </citation>
    <scope>NUCLEOTIDE SEQUENCE</scope>
</reference>
<dbReference type="AlphaFoldDB" id="A0A382EMA9"/>
<gene>
    <name evidence="1" type="ORF">METZ01_LOCUS203945</name>
</gene>
<organism evidence="1">
    <name type="scientific">marine metagenome</name>
    <dbReference type="NCBI Taxonomy" id="408172"/>
    <lineage>
        <taxon>unclassified sequences</taxon>
        <taxon>metagenomes</taxon>
        <taxon>ecological metagenomes</taxon>
    </lineage>
</organism>
<proteinExistence type="predicted"/>
<accession>A0A382EMA9</accession>
<protein>
    <submittedName>
        <fullName evidence="1">Uncharacterized protein</fullName>
    </submittedName>
</protein>
<sequence length="55" mass="5840">MHGVRANMASGLASARGSKFFHSSGSLSFAQRLQVGALLFNSVFPLCSRGLLRVT</sequence>
<name>A0A382EMA9_9ZZZZ</name>
<evidence type="ECO:0000313" key="1">
    <source>
        <dbReference type="EMBL" id="SVB51091.1"/>
    </source>
</evidence>
<dbReference type="EMBL" id="UINC01044951">
    <property type="protein sequence ID" value="SVB51091.1"/>
    <property type="molecule type" value="Genomic_DNA"/>
</dbReference>